<evidence type="ECO:0008006" key="3">
    <source>
        <dbReference type="Google" id="ProtNLM"/>
    </source>
</evidence>
<evidence type="ECO:0000313" key="2">
    <source>
        <dbReference type="Proteomes" id="UP000242705"/>
    </source>
</evidence>
<name>A0A1R0IGP8_SULTH</name>
<organism evidence="1 2">
    <name type="scientific">Sulfobacillus thermosulfidooxidans</name>
    <dbReference type="NCBI Taxonomy" id="28034"/>
    <lineage>
        <taxon>Bacteria</taxon>
        <taxon>Bacillati</taxon>
        <taxon>Bacillota</taxon>
        <taxon>Clostridia</taxon>
        <taxon>Eubacteriales</taxon>
        <taxon>Clostridiales Family XVII. Incertae Sedis</taxon>
        <taxon>Sulfobacillus</taxon>
    </lineage>
</organism>
<gene>
    <name evidence="1" type="ORF">C7B47_07635</name>
</gene>
<dbReference type="AlphaFoldDB" id="A0A1R0IGP8"/>
<accession>A0A1R0IGP8</accession>
<dbReference type="InterPro" id="IPR010985">
    <property type="entry name" value="Ribbon_hlx_hlx"/>
</dbReference>
<dbReference type="GO" id="GO:0006355">
    <property type="term" value="P:regulation of DNA-templated transcription"/>
    <property type="evidence" value="ECO:0007669"/>
    <property type="project" value="InterPro"/>
</dbReference>
<dbReference type="EMBL" id="PXYX01000011">
    <property type="protein sequence ID" value="PSR27699.1"/>
    <property type="molecule type" value="Genomic_DNA"/>
</dbReference>
<reference evidence="1 2" key="1">
    <citation type="journal article" date="2014" name="BMC Genomics">
        <title>Comparison of environmental and isolate Sulfobacillus genomes reveals diverse carbon, sulfur, nitrogen, and hydrogen metabolisms.</title>
        <authorList>
            <person name="Justice N.B."/>
            <person name="Norman A."/>
            <person name="Brown C.T."/>
            <person name="Singh A."/>
            <person name="Thomas B.C."/>
            <person name="Banfield J.F."/>
        </authorList>
    </citation>
    <scope>NUCLEOTIDE SEQUENCE [LARGE SCALE GENOMIC DNA]</scope>
    <source>
        <strain evidence="1">AMDSBA5</strain>
    </source>
</reference>
<sequence>MSETKQTTIRFAGTIYHRLELASQRTGLTINSIVTVACLDWLRRHEEQLSLWEKGTDPRHESE</sequence>
<dbReference type="Proteomes" id="UP000242705">
    <property type="component" value="Unassembled WGS sequence"/>
</dbReference>
<protein>
    <recommendedName>
        <fullName evidence="3">CopG family transcriptional regulator</fullName>
    </recommendedName>
</protein>
<dbReference type="RefSeq" id="WP_020373033.1">
    <property type="nucleotide sequence ID" value="NZ_MDZD01000001.1"/>
</dbReference>
<proteinExistence type="predicted"/>
<evidence type="ECO:0000313" key="1">
    <source>
        <dbReference type="EMBL" id="PSR27699.1"/>
    </source>
</evidence>
<comment type="caution">
    <text evidence="1">The sequence shown here is derived from an EMBL/GenBank/DDBJ whole genome shotgun (WGS) entry which is preliminary data.</text>
</comment>
<dbReference type="SUPFAM" id="SSF47598">
    <property type="entry name" value="Ribbon-helix-helix"/>
    <property type="match status" value="1"/>
</dbReference>